<dbReference type="AlphaFoldDB" id="A0A2K2U6G4"/>
<dbReference type="SUPFAM" id="SSF140931">
    <property type="entry name" value="Fic-like"/>
    <property type="match status" value="1"/>
</dbReference>
<reference evidence="4 5" key="1">
    <citation type="journal article" date="2018" name="Int. J. Syst. Evol. Microbiol.">
        <title>Rubneribacter badeniensis gen. nov., sp. nov. and Enteroscipio rubneri gen. nov., sp. nov., new members of the Eggerthellaceae isolated from human faeces.</title>
        <authorList>
            <person name="Danylec N."/>
            <person name="Gobl A."/>
            <person name="Stoll D.A."/>
            <person name="Hetzer B."/>
            <person name="Kulling S.E."/>
            <person name="Huch M."/>
        </authorList>
    </citation>
    <scope>NUCLEOTIDE SEQUENCE [LARGE SCALE GENOMIC DNA]</scope>
    <source>
        <strain evidence="4 5">ResAG-85</strain>
    </source>
</reference>
<dbReference type="EMBL" id="PPEL01000014">
    <property type="protein sequence ID" value="PNV65891.1"/>
    <property type="molecule type" value="Genomic_DNA"/>
</dbReference>
<accession>A0A2K2U6G4</accession>
<proteinExistence type="predicted"/>
<feature type="domain" description="Fido" evidence="3">
    <location>
        <begin position="108"/>
        <end position="266"/>
    </location>
</feature>
<keyword evidence="2" id="KW-0547">Nucleotide-binding</keyword>
<dbReference type="PANTHER" id="PTHR13504">
    <property type="entry name" value="FIDO DOMAIN-CONTAINING PROTEIN DDB_G0283145"/>
    <property type="match status" value="1"/>
</dbReference>
<sequence>MEQFDYGKILPTLMIPEIVSSLGAVREHRGKQRLYTVIKPDALNSLEKVARIQSTGASNRIENISTSNKRLHELMNDKTEPRNRDEREIAGYRFVLDMIHERHDAIPVKPNTILQLHRDLYRFSDASHAGMWKDADNVIAERNADGTLVARFRPTSAAGTPFAMERLCAEYNEQIANGVYDPILVSLLFAFDFVSIHPFNDGNGRMSRLLTLLLLYRNGYTVGKYISLEKEIEQTKSTYHEALAASSIGWQDGNSDYAPFVTYMLGIVIACYKELDKRVLQLSSSSNEETLRTYFENIIGPVSKQEIMDANPSMSQRTVERMLQKLQAEGMIEKVGAARATAYRRTDS</sequence>
<dbReference type="InterPro" id="IPR036597">
    <property type="entry name" value="Fido-like_dom_sf"/>
</dbReference>
<dbReference type="Proteomes" id="UP000236488">
    <property type="component" value="Unassembled WGS sequence"/>
</dbReference>
<dbReference type="InterPro" id="IPR003812">
    <property type="entry name" value="Fido"/>
</dbReference>
<evidence type="ECO:0000259" key="3">
    <source>
        <dbReference type="PROSITE" id="PS51459"/>
    </source>
</evidence>
<organism evidence="4 5">
    <name type="scientific">Rubneribacter badeniensis</name>
    <dbReference type="NCBI Taxonomy" id="2070688"/>
    <lineage>
        <taxon>Bacteria</taxon>
        <taxon>Bacillati</taxon>
        <taxon>Actinomycetota</taxon>
        <taxon>Coriobacteriia</taxon>
        <taxon>Eggerthellales</taxon>
        <taxon>Eggerthellaceae</taxon>
        <taxon>Rubneribacter</taxon>
    </lineage>
</organism>
<dbReference type="PANTHER" id="PTHR13504:SF38">
    <property type="entry name" value="FIDO DOMAIN-CONTAINING PROTEIN"/>
    <property type="match status" value="1"/>
</dbReference>
<dbReference type="Pfam" id="PF02661">
    <property type="entry name" value="Fic"/>
    <property type="match status" value="1"/>
</dbReference>
<keyword evidence="5" id="KW-1185">Reference proteome</keyword>
<dbReference type="PROSITE" id="PS51459">
    <property type="entry name" value="FIDO"/>
    <property type="match status" value="1"/>
</dbReference>
<protein>
    <submittedName>
        <fullName evidence="4">Cell filamentation protein Fic</fullName>
    </submittedName>
</protein>
<dbReference type="RefSeq" id="WP_103262734.1">
    <property type="nucleotide sequence ID" value="NZ_PPEL01000014.1"/>
</dbReference>
<keyword evidence="2" id="KW-0067">ATP-binding</keyword>
<feature type="active site" evidence="1">
    <location>
        <position position="197"/>
    </location>
</feature>
<dbReference type="GO" id="GO:0005524">
    <property type="term" value="F:ATP binding"/>
    <property type="evidence" value="ECO:0007669"/>
    <property type="project" value="UniProtKB-KW"/>
</dbReference>
<name>A0A2K2U6G4_9ACTN</name>
<evidence type="ECO:0000313" key="5">
    <source>
        <dbReference type="Proteomes" id="UP000236488"/>
    </source>
</evidence>
<gene>
    <name evidence="4" type="ORF">C2L80_04295</name>
</gene>
<feature type="binding site" evidence="2">
    <location>
        <begin position="201"/>
        <end position="208"/>
    </location>
    <ligand>
        <name>ATP</name>
        <dbReference type="ChEBI" id="CHEBI:30616"/>
    </ligand>
</feature>
<comment type="caution">
    <text evidence="4">The sequence shown here is derived from an EMBL/GenBank/DDBJ whole genome shotgun (WGS) entry which is preliminary data.</text>
</comment>
<evidence type="ECO:0000313" key="4">
    <source>
        <dbReference type="EMBL" id="PNV65891.1"/>
    </source>
</evidence>
<evidence type="ECO:0000256" key="2">
    <source>
        <dbReference type="PIRSR" id="PIRSR640198-2"/>
    </source>
</evidence>
<evidence type="ECO:0000256" key="1">
    <source>
        <dbReference type="PIRSR" id="PIRSR640198-1"/>
    </source>
</evidence>
<dbReference type="InterPro" id="IPR040198">
    <property type="entry name" value="Fido_containing"/>
</dbReference>
<dbReference type="Gene3D" id="1.10.3290.10">
    <property type="entry name" value="Fido-like domain"/>
    <property type="match status" value="1"/>
</dbReference>